<reference evidence="2 3" key="1">
    <citation type="journal article" date="2015" name="Genome Announc.">
        <title>Genome Sequence of a Sulfate-Reducing Thermophilic Bacterium, Thermodesulfobacterium commune DSM 2178T (Phylum Thermodesulfobacteria).</title>
        <authorList>
            <person name="Bhatnagar S."/>
            <person name="Badger J.H."/>
            <person name="Madupu R."/>
            <person name="Khouri H.M."/>
            <person name="O'Connor E.M."/>
            <person name="Robb F.T."/>
            <person name="Ward N.L."/>
            <person name="Eisen J.A."/>
        </authorList>
    </citation>
    <scope>NUCLEOTIDE SEQUENCE [LARGE SCALE GENOMIC DNA]</scope>
    <source>
        <strain evidence="2 3">DSM 2178</strain>
    </source>
</reference>
<dbReference type="InterPro" id="IPR036291">
    <property type="entry name" value="NAD(P)-bd_dom_sf"/>
</dbReference>
<dbReference type="PaxDb" id="289377-HL41_04965"/>
<dbReference type="Pfam" id="PF01408">
    <property type="entry name" value="GFO_IDH_MocA"/>
    <property type="match status" value="1"/>
</dbReference>
<feature type="domain" description="Gfo/Idh/MocA-like oxidoreductase N-terminal" evidence="1">
    <location>
        <begin position="4"/>
        <end position="125"/>
    </location>
</feature>
<proteinExistence type="predicted"/>
<dbReference type="HOGENOM" id="CLU_023194_10_0_0"/>
<dbReference type="STRING" id="289377.HL41_04965"/>
<dbReference type="KEGG" id="tcm:HL41_04965"/>
<keyword evidence="3" id="KW-1185">Reference proteome</keyword>
<evidence type="ECO:0000313" key="3">
    <source>
        <dbReference type="Proteomes" id="UP000028481"/>
    </source>
</evidence>
<dbReference type="EMBL" id="CP008796">
    <property type="protein sequence ID" value="AIH04160.1"/>
    <property type="molecule type" value="Genomic_DNA"/>
</dbReference>
<dbReference type="Gene3D" id="3.40.50.720">
    <property type="entry name" value="NAD(P)-binding Rossmann-like Domain"/>
    <property type="match status" value="1"/>
</dbReference>
<dbReference type="SUPFAM" id="SSF51735">
    <property type="entry name" value="NAD(P)-binding Rossmann-fold domains"/>
    <property type="match status" value="1"/>
</dbReference>
<evidence type="ECO:0000259" key="1">
    <source>
        <dbReference type="Pfam" id="PF01408"/>
    </source>
</evidence>
<dbReference type="OrthoDB" id="9815825at2"/>
<sequence>MEKLRVGIIGIGHLGRFHAEKLAQIDKADLVALVDINPERVQEAVKKLKKLGKNPQIFSNYRDIARLVDAVVIVTPTFTHYEIAKFFIEKEKAVFLEKPITNELNLAEELVNLAEKKNVPLQIGYIERFQEAVKEAISKIKNPVFIEAHRLSCFTERNLDIDVILDLMIHDLDLVLMLKPGRKVEFIHAVGAPFFTNLPDIVNARLVLDDGTTCNLTASRLSLSRQRRIRIFEKGSYAVIDTLEKSFLYVQVDPSTKEYFQEKKLFPQDDPLKSELIHFVEGILAGRPLSPNGKEGLQSLELAFQIRKQVEQNLRKFL</sequence>
<name>A0A075WT29_9BACT</name>
<dbReference type="GO" id="GO:0000166">
    <property type="term" value="F:nucleotide binding"/>
    <property type="evidence" value="ECO:0007669"/>
    <property type="project" value="InterPro"/>
</dbReference>
<dbReference type="PANTHER" id="PTHR43377:SF1">
    <property type="entry name" value="BILIVERDIN REDUCTASE A"/>
    <property type="match status" value="1"/>
</dbReference>
<dbReference type="InterPro" id="IPR051450">
    <property type="entry name" value="Gfo/Idh/MocA_Oxidoreductases"/>
</dbReference>
<protein>
    <recommendedName>
        <fullName evidence="1">Gfo/Idh/MocA-like oxidoreductase N-terminal domain-containing protein</fullName>
    </recommendedName>
</protein>
<dbReference type="Gene3D" id="3.30.360.10">
    <property type="entry name" value="Dihydrodipicolinate Reductase, domain 2"/>
    <property type="match status" value="1"/>
</dbReference>
<gene>
    <name evidence="2" type="ORF">HL41_04965</name>
</gene>
<evidence type="ECO:0000313" key="2">
    <source>
        <dbReference type="EMBL" id="AIH04160.1"/>
    </source>
</evidence>
<dbReference type="SUPFAM" id="SSF55347">
    <property type="entry name" value="Glyceraldehyde-3-phosphate dehydrogenase-like, C-terminal domain"/>
    <property type="match status" value="1"/>
</dbReference>
<organism evidence="2 3">
    <name type="scientific">Thermodesulfobacterium commune DSM 2178</name>
    <dbReference type="NCBI Taxonomy" id="289377"/>
    <lineage>
        <taxon>Bacteria</taxon>
        <taxon>Pseudomonadati</taxon>
        <taxon>Thermodesulfobacteriota</taxon>
        <taxon>Thermodesulfobacteria</taxon>
        <taxon>Thermodesulfobacteriales</taxon>
        <taxon>Thermodesulfobacteriaceae</taxon>
        <taxon>Thermodesulfobacterium</taxon>
    </lineage>
</organism>
<dbReference type="AlphaFoldDB" id="A0A075WT29"/>
<dbReference type="eggNOG" id="COG0673">
    <property type="taxonomic scope" value="Bacteria"/>
</dbReference>
<dbReference type="Proteomes" id="UP000028481">
    <property type="component" value="Chromosome"/>
</dbReference>
<dbReference type="PANTHER" id="PTHR43377">
    <property type="entry name" value="BILIVERDIN REDUCTASE A"/>
    <property type="match status" value="1"/>
</dbReference>
<accession>A0A075WT29</accession>
<dbReference type="InterPro" id="IPR000683">
    <property type="entry name" value="Gfo/Idh/MocA-like_OxRdtase_N"/>
</dbReference>
<dbReference type="RefSeq" id="WP_038060646.1">
    <property type="nucleotide sequence ID" value="NZ_CP008796.1"/>
</dbReference>